<gene>
    <name evidence="16" type="ORF">ElyMa_004237200</name>
</gene>
<dbReference type="EMBL" id="BMAT01008556">
    <property type="protein sequence ID" value="GFR87924.1"/>
    <property type="molecule type" value="Genomic_DNA"/>
</dbReference>
<sequence>MSRAEVFELQCAVQEYAWGKKGEDSAVAKLKSSTDSSFTINPDASYAELWMGTHPNGPSIVKIPGEDDVPLSEWVKQNPKHLGSEVKSYFKGSLPFLFKVLSVRTALSIQAHPNKAHAEQLHIDRPDMYKDPNHKPEMAIALTPFMGLCGFRPINEVANFLETVDEFRKAVGEKVADSFVTASKTEEAPKHREAMKEAFKSLMERDEAEIKTFLATLVDRTKSKKNAGEDISAVEGDLLLKLDSEFPGDRGCFAIYFLNVVHLEPGEAMFLEANLPHAYLSGDCMECMACSDNVVRAGLTPKYIDVKTLLDMLDYTCRPVSHTKFLGIESHGNVDITIFNPPVPDFGVSKFEVPESSTGFQLQAFESASICIIIRGEGEATSKSLKQPLKLRPGTVFFVVADADVSIKIDGGTGMLLFRAYAGVF</sequence>
<dbReference type="GO" id="GO:0005829">
    <property type="term" value="C:cytosol"/>
    <property type="evidence" value="ECO:0007669"/>
    <property type="project" value="TreeGrafter"/>
</dbReference>
<dbReference type="InterPro" id="IPR046457">
    <property type="entry name" value="PMI_typeI_cat"/>
</dbReference>
<dbReference type="CDD" id="cd07011">
    <property type="entry name" value="cupin_PMI_type_I_N"/>
    <property type="match status" value="1"/>
</dbReference>
<evidence type="ECO:0000259" key="14">
    <source>
        <dbReference type="Pfam" id="PF20511"/>
    </source>
</evidence>
<comment type="caution">
    <text evidence="16">The sequence shown here is derived from an EMBL/GenBank/DDBJ whole genome shotgun (WGS) entry which is preliminary data.</text>
</comment>
<feature type="binding site" evidence="9">
    <location>
        <position position="277"/>
    </location>
    <ligand>
        <name>Zn(2+)</name>
        <dbReference type="ChEBI" id="CHEBI:29105"/>
    </ligand>
</feature>
<keyword evidence="6 9" id="KW-0862">Zinc</keyword>
<dbReference type="InterPro" id="IPR001250">
    <property type="entry name" value="Man6P_Isoase-1"/>
</dbReference>
<evidence type="ECO:0000259" key="15">
    <source>
        <dbReference type="Pfam" id="PF20512"/>
    </source>
</evidence>
<dbReference type="InterPro" id="IPR014710">
    <property type="entry name" value="RmlC-like_jellyroll"/>
</dbReference>
<evidence type="ECO:0000256" key="2">
    <source>
        <dbReference type="ARBA" id="ARBA00004666"/>
    </source>
</evidence>
<dbReference type="Proteomes" id="UP000762676">
    <property type="component" value="Unassembled WGS sequence"/>
</dbReference>
<comment type="similarity">
    <text evidence="3 11">Belongs to the mannose-6-phosphate isomerase type 1 family.</text>
</comment>
<evidence type="ECO:0000256" key="3">
    <source>
        <dbReference type="ARBA" id="ARBA00010772"/>
    </source>
</evidence>
<dbReference type="FunFam" id="1.10.441.10:FF:000001">
    <property type="entry name" value="Mannose-6-phosphate isomerase"/>
    <property type="match status" value="1"/>
</dbReference>
<evidence type="ECO:0000256" key="8">
    <source>
        <dbReference type="PIRSR" id="PIRSR001480-1"/>
    </source>
</evidence>
<dbReference type="Pfam" id="PF20512">
    <property type="entry name" value="PMI_typeI_hel"/>
    <property type="match status" value="1"/>
</dbReference>
<feature type="binding site" evidence="9">
    <location>
        <position position="137"/>
    </location>
    <ligand>
        <name>Zn(2+)</name>
        <dbReference type="ChEBI" id="CHEBI:29105"/>
    </ligand>
</feature>
<feature type="domain" description="Phosphomannose isomerase type I helical insertion" evidence="15">
    <location>
        <begin position="171"/>
        <end position="258"/>
    </location>
</feature>
<dbReference type="GO" id="GO:0009298">
    <property type="term" value="P:GDP-mannose biosynthetic process"/>
    <property type="evidence" value="ECO:0007669"/>
    <property type="project" value="InterPro"/>
</dbReference>
<dbReference type="AlphaFoldDB" id="A0AAV4GRN1"/>
<keyword evidence="17" id="KW-1185">Reference proteome</keyword>
<dbReference type="Gene3D" id="2.60.120.10">
    <property type="entry name" value="Jelly Rolls"/>
    <property type="match status" value="2"/>
</dbReference>
<evidence type="ECO:0000256" key="11">
    <source>
        <dbReference type="RuleBase" id="RU004189"/>
    </source>
</evidence>
<evidence type="ECO:0000256" key="7">
    <source>
        <dbReference type="ARBA" id="ARBA00023235"/>
    </source>
</evidence>
<evidence type="ECO:0000259" key="13">
    <source>
        <dbReference type="Pfam" id="PF01238"/>
    </source>
</evidence>
<dbReference type="FunFam" id="2.60.120.10:FF:000044">
    <property type="entry name" value="Mannose-6-phosphate isomerase"/>
    <property type="match status" value="1"/>
</dbReference>
<dbReference type="GO" id="GO:0008270">
    <property type="term" value="F:zinc ion binding"/>
    <property type="evidence" value="ECO:0007669"/>
    <property type="project" value="InterPro"/>
</dbReference>
<evidence type="ECO:0000256" key="10">
    <source>
        <dbReference type="RuleBase" id="RU000611"/>
    </source>
</evidence>
<dbReference type="Pfam" id="PF01238">
    <property type="entry name" value="PMI_typeI_C"/>
    <property type="match status" value="1"/>
</dbReference>
<evidence type="ECO:0000256" key="5">
    <source>
        <dbReference type="ARBA" id="ARBA00022723"/>
    </source>
</evidence>
<feature type="active site" evidence="8">
    <location>
        <position position="296"/>
    </location>
</feature>
<keyword evidence="5 9" id="KW-0479">Metal-binding</keyword>
<comment type="catalytic activity">
    <reaction evidence="1 10">
        <text>D-mannose 6-phosphate = D-fructose 6-phosphate</text>
        <dbReference type="Rhea" id="RHEA:12356"/>
        <dbReference type="ChEBI" id="CHEBI:58735"/>
        <dbReference type="ChEBI" id="CHEBI:61527"/>
        <dbReference type="EC" id="5.3.1.8"/>
    </reaction>
</comment>
<reference evidence="16 17" key="1">
    <citation type="journal article" date="2021" name="Elife">
        <title>Chloroplast acquisition without the gene transfer in kleptoplastic sea slugs, Plakobranchus ocellatus.</title>
        <authorList>
            <person name="Maeda T."/>
            <person name="Takahashi S."/>
            <person name="Yoshida T."/>
            <person name="Shimamura S."/>
            <person name="Takaki Y."/>
            <person name="Nagai Y."/>
            <person name="Toyoda A."/>
            <person name="Suzuki Y."/>
            <person name="Arimoto A."/>
            <person name="Ishii H."/>
            <person name="Satoh N."/>
            <person name="Nishiyama T."/>
            <person name="Hasebe M."/>
            <person name="Maruyama T."/>
            <person name="Minagawa J."/>
            <person name="Obokata J."/>
            <person name="Shigenobu S."/>
        </authorList>
    </citation>
    <scope>NUCLEOTIDE SEQUENCE [LARGE SCALE GENOMIC DNA]</scope>
</reference>
<dbReference type="PRINTS" id="PR00714">
    <property type="entry name" value="MAN6PISMRASE"/>
</dbReference>
<dbReference type="InterPro" id="IPR016305">
    <property type="entry name" value="Mannose-6-P_Isomerase"/>
</dbReference>
<dbReference type="PANTHER" id="PTHR10309:SF0">
    <property type="entry name" value="MANNOSE-6-PHOSPHATE ISOMERASE"/>
    <property type="match status" value="1"/>
</dbReference>
<dbReference type="GO" id="GO:0005975">
    <property type="term" value="P:carbohydrate metabolic process"/>
    <property type="evidence" value="ECO:0007669"/>
    <property type="project" value="InterPro"/>
</dbReference>
<dbReference type="InterPro" id="IPR046458">
    <property type="entry name" value="PMI_typeI_hel"/>
</dbReference>
<dbReference type="InterPro" id="IPR046456">
    <property type="entry name" value="PMI_typeI_C"/>
</dbReference>
<evidence type="ECO:0000256" key="9">
    <source>
        <dbReference type="PIRSR" id="PIRSR001480-2"/>
    </source>
</evidence>
<dbReference type="Pfam" id="PF20511">
    <property type="entry name" value="PMI_typeI_cat"/>
    <property type="match status" value="1"/>
</dbReference>
<organism evidence="16 17">
    <name type="scientific">Elysia marginata</name>
    <dbReference type="NCBI Taxonomy" id="1093978"/>
    <lineage>
        <taxon>Eukaryota</taxon>
        <taxon>Metazoa</taxon>
        <taxon>Spiralia</taxon>
        <taxon>Lophotrochozoa</taxon>
        <taxon>Mollusca</taxon>
        <taxon>Gastropoda</taxon>
        <taxon>Heterobranchia</taxon>
        <taxon>Euthyneura</taxon>
        <taxon>Panpulmonata</taxon>
        <taxon>Sacoglossa</taxon>
        <taxon>Placobranchoidea</taxon>
        <taxon>Plakobranchidae</taxon>
        <taxon>Elysia</taxon>
    </lineage>
</organism>
<dbReference type="SUPFAM" id="SSF51182">
    <property type="entry name" value="RmlC-like cupins"/>
    <property type="match status" value="1"/>
</dbReference>
<comment type="pathway">
    <text evidence="2 12">Nucleotide-sugar biosynthesis; GDP-alpha-D-mannose biosynthesis; alpha-D-mannose 1-phosphate from D-fructose 6-phosphate: step 1/2.</text>
</comment>
<name>A0AAV4GRN1_9GAST</name>
<dbReference type="PANTHER" id="PTHR10309">
    <property type="entry name" value="MANNOSE-6-PHOSPHATE ISOMERASE"/>
    <property type="match status" value="1"/>
</dbReference>
<dbReference type="EC" id="5.3.1.8" evidence="4 10"/>
<feature type="binding site" evidence="9">
    <location>
        <position position="110"/>
    </location>
    <ligand>
        <name>Zn(2+)</name>
        <dbReference type="ChEBI" id="CHEBI:29105"/>
    </ligand>
</feature>
<evidence type="ECO:0000256" key="6">
    <source>
        <dbReference type="ARBA" id="ARBA00022833"/>
    </source>
</evidence>
<evidence type="ECO:0000256" key="12">
    <source>
        <dbReference type="RuleBase" id="RU004248"/>
    </source>
</evidence>
<protein>
    <recommendedName>
        <fullName evidence="4 10">Mannose-6-phosphate isomerase</fullName>
        <ecNumber evidence="4 10">5.3.1.8</ecNumber>
    </recommendedName>
</protein>
<evidence type="ECO:0000256" key="4">
    <source>
        <dbReference type="ARBA" id="ARBA00011956"/>
    </source>
</evidence>
<accession>A0AAV4GRN1</accession>
<evidence type="ECO:0000313" key="17">
    <source>
        <dbReference type="Proteomes" id="UP000762676"/>
    </source>
</evidence>
<dbReference type="Gene3D" id="1.10.441.10">
    <property type="entry name" value="Phosphomannose Isomerase, domain 2"/>
    <property type="match status" value="1"/>
</dbReference>
<evidence type="ECO:0000313" key="16">
    <source>
        <dbReference type="EMBL" id="GFR87924.1"/>
    </source>
</evidence>
<comment type="cofactor">
    <cofactor evidence="9 10">
        <name>Zn(2+)</name>
        <dbReference type="ChEBI" id="CHEBI:29105"/>
    </cofactor>
    <text evidence="9 10">Binds 1 zinc ion per subunit.</text>
</comment>
<dbReference type="PROSITE" id="PS00966">
    <property type="entry name" value="PMI_I_2"/>
    <property type="match status" value="1"/>
</dbReference>
<dbReference type="InterPro" id="IPR018050">
    <property type="entry name" value="Pmannose_isomerase-type1_CS"/>
</dbReference>
<dbReference type="GO" id="GO:0004476">
    <property type="term" value="F:mannose-6-phosphate isomerase activity"/>
    <property type="evidence" value="ECO:0007669"/>
    <property type="project" value="UniProtKB-EC"/>
</dbReference>
<evidence type="ECO:0000256" key="1">
    <source>
        <dbReference type="ARBA" id="ARBA00000757"/>
    </source>
</evidence>
<dbReference type="NCBIfam" id="TIGR00218">
    <property type="entry name" value="manA"/>
    <property type="match status" value="1"/>
</dbReference>
<feature type="domain" description="Phosphomannose isomerase type I catalytic" evidence="14">
    <location>
        <begin position="6"/>
        <end position="153"/>
    </location>
</feature>
<dbReference type="PIRSF" id="PIRSF001480">
    <property type="entry name" value="Mannose-6-phosphate_isomerase"/>
    <property type="match status" value="1"/>
</dbReference>
<feature type="domain" description="Phosphomannose isomerase type I C-terminal" evidence="13">
    <location>
        <begin position="338"/>
        <end position="379"/>
    </location>
</feature>
<keyword evidence="7 10" id="KW-0413">Isomerase</keyword>
<feature type="binding site" evidence="9">
    <location>
        <position position="112"/>
    </location>
    <ligand>
        <name>Zn(2+)</name>
        <dbReference type="ChEBI" id="CHEBI:29105"/>
    </ligand>
</feature>
<dbReference type="InterPro" id="IPR011051">
    <property type="entry name" value="RmlC_Cupin_sf"/>
</dbReference>
<proteinExistence type="inferred from homology"/>
<dbReference type="PROSITE" id="PS00965">
    <property type="entry name" value="PMI_I_1"/>
    <property type="match status" value="1"/>
</dbReference>